<protein>
    <submittedName>
        <fullName evidence="1">F-box-like</fullName>
    </submittedName>
</protein>
<evidence type="ECO:0000313" key="1">
    <source>
        <dbReference type="EMBL" id="KAF8674945.1"/>
    </source>
</evidence>
<organism evidence="1 2">
    <name type="scientific">Rhizoctonia solani</name>
    <dbReference type="NCBI Taxonomy" id="456999"/>
    <lineage>
        <taxon>Eukaryota</taxon>
        <taxon>Fungi</taxon>
        <taxon>Dikarya</taxon>
        <taxon>Basidiomycota</taxon>
        <taxon>Agaricomycotina</taxon>
        <taxon>Agaricomycetes</taxon>
        <taxon>Cantharellales</taxon>
        <taxon>Ceratobasidiaceae</taxon>
        <taxon>Rhizoctonia</taxon>
    </lineage>
</organism>
<reference evidence="1" key="1">
    <citation type="submission" date="2020-09" db="EMBL/GenBank/DDBJ databases">
        <title>Comparative genome analyses of four rice-infecting Rhizoctonia solani isolates reveal extensive enrichment of homogalacturonan modification genes.</title>
        <authorList>
            <person name="Lee D.-Y."/>
            <person name="Jeon J."/>
            <person name="Kim K.-T."/>
            <person name="Cheong K."/>
            <person name="Song H."/>
            <person name="Choi G."/>
            <person name="Ko J."/>
            <person name="Opiyo S.O."/>
            <person name="Zuo S."/>
            <person name="Madhav S."/>
            <person name="Lee Y.-H."/>
            <person name="Wang G.-L."/>
        </authorList>
    </citation>
    <scope>NUCLEOTIDE SEQUENCE</scope>
    <source>
        <strain evidence="1">AG1-IA YN-7</strain>
    </source>
</reference>
<comment type="caution">
    <text evidence="1">The sequence shown here is derived from an EMBL/GenBank/DDBJ whole genome shotgun (WGS) entry which is preliminary data.</text>
</comment>
<sequence>MDVEAELIPSLQVKLQESKTTTEWFRNRSRCNVSNRLPPELLSRVFHLALDNHFCAKNYYCGTETRADSVYPIVLSQVCSYWRGVAFSTPVLWAHIDLSTSTTLNQLRLNRLAKLHLDLACGIPLNLHVFDSRKYPMSPFSPCDPLHSLIVQLSGRAYSLNLDAGQDYDCAIHGGILSALFEGAVAGRLATITMSHEDIYHSVIKGKDHIGADPEDVRVNLLTEQLEEILSGVVALHLNRIYPQWDSRAFHGLVELRLRGMYSSVYIKEAEFVGILRLSPGLRILELGVEIDDPLPTNTRVTGVPLESLEILDLSGTRCYWHAIILRWLNPGSNPLQFKLYRGTCENLETKISLGPFLSRSHITRVFETGLKLLHILDLLELCPNLQEMVVSWVNACATDPLQIEDTGRISLTRLECLYVTGKSVQVEDIIALMNVPTFTVKTAVFYDCILLDGGIRIPIDQQETQLEELRRSNPDVTCIWWTNVSSPVESWNRSNRRDEGHV</sequence>
<accession>A0A8H7H6Q7</accession>
<name>A0A8H7H6Q7_9AGAM</name>
<proteinExistence type="predicted"/>
<dbReference type="AlphaFoldDB" id="A0A8H7H6Q7"/>
<dbReference type="EMBL" id="JACYCC010000128">
    <property type="protein sequence ID" value="KAF8674945.1"/>
    <property type="molecule type" value="Genomic_DNA"/>
</dbReference>
<gene>
    <name evidence="1" type="ORF">RHS04_06798</name>
</gene>
<dbReference type="Gene3D" id="1.20.1280.50">
    <property type="match status" value="1"/>
</dbReference>
<dbReference type="Proteomes" id="UP000650582">
    <property type="component" value="Unassembled WGS sequence"/>
</dbReference>
<evidence type="ECO:0000313" key="2">
    <source>
        <dbReference type="Proteomes" id="UP000650582"/>
    </source>
</evidence>